<feature type="region of interest" description="Disordered" evidence="1">
    <location>
        <begin position="15"/>
        <end position="36"/>
    </location>
</feature>
<dbReference type="InterPro" id="IPR053177">
    <property type="entry name" value="ADP-glucose_phosphorylase"/>
</dbReference>
<feature type="region of interest" description="Disordered" evidence="1">
    <location>
        <begin position="160"/>
        <end position="184"/>
    </location>
</feature>
<dbReference type="Gene3D" id="3.30.428.10">
    <property type="entry name" value="HIT-like"/>
    <property type="match status" value="2"/>
</dbReference>
<dbReference type="EMBL" id="HBGS01059818">
    <property type="protein sequence ID" value="CAD9487611.1"/>
    <property type="molecule type" value="Transcribed_RNA"/>
</dbReference>
<dbReference type="PANTHER" id="PTHR42763:SF2">
    <property type="entry name" value="ADP-GLUCOSE PHOSPHORYLASE"/>
    <property type="match status" value="1"/>
</dbReference>
<dbReference type="Pfam" id="PF16285">
    <property type="entry name" value="DUF4931_N"/>
    <property type="match status" value="1"/>
</dbReference>
<name>A0A7S2MJU0_9STRA</name>
<dbReference type="InterPro" id="IPR036265">
    <property type="entry name" value="HIT-like_sf"/>
</dbReference>
<dbReference type="AlphaFoldDB" id="A0A7S2MJU0"/>
<evidence type="ECO:0000256" key="1">
    <source>
        <dbReference type="SAM" id="MobiDB-lite"/>
    </source>
</evidence>
<proteinExistence type="predicted"/>
<dbReference type="PANTHER" id="PTHR42763">
    <property type="entry name" value="ADP-GLUCOSE PHOSPHORYLASE"/>
    <property type="match status" value="1"/>
</dbReference>
<sequence>MRHNPVSDEWVLYIGPRPGPGKPRDLLQPARTRPRVHERPEVDTSCAFCVGNESKCAPCLETVPPGCSTVPVVGESNSNGSSGGGAWQARVFQNLFPVLHTLGTGQMLPTGVAADVRVRAAGRMEVIVAGRGHNECLALQDPAFGGALVGLWQSRGRAMARTGDGGKDAGTGAAAAAAANPSSMTSSSSVRHIVYFTNHGARAGGSLQHAHWQVVGLQFIPPEMLRLRSAALAYKTSHDGRCCAQCDALQSVLSSDAAASRVVYENACMVAYVAVATQGSTVWVVPKRCGADFLDAPPEEVAALGDALHVVTAALYEAFDDPDYNVTLHSALGGGGSNSSNGFHYYLLVAPHLFADSSLGRFQYGMGCSGFLPEAAAAKLRGALNPKYAAAKLTLDPALQKRAGL</sequence>
<feature type="compositionally biased region" description="Low complexity" evidence="1">
    <location>
        <begin position="170"/>
        <end position="179"/>
    </location>
</feature>
<evidence type="ECO:0000313" key="3">
    <source>
        <dbReference type="EMBL" id="CAD9487611.1"/>
    </source>
</evidence>
<protein>
    <recommendedName>
        <fullName evidence="2">DUF4931 domain-containing protein</fullName>
    </recommendedName>
</protein>
<accession>A0A7S2MJU0</accession>
<organism evidence="3">
    <name type="scientific">Octactis speculum</name>
    <dbReference type="NCBI Taxonomy" id="3111310"/>
    <lineage>
        <taxon>Eukaryota</taxon>
        <taxon>Sar</taxon>
        <taxon>Stramenopiles</taxon>
        <taxon>Ochrophyta</taxon>
        <taxon>Dictyochophyceae</taxon>
        <taxon>Dictyochales</taxon>
        <taxon>Dictyochaceae</taxon>
        <taxon>Octactis</taxon>
    </lineage>
</organism>
<dbReference type="SUPFAM" id="SSF54197">
    <property type="entry name" value="HIT-like"/>
    <property type="match status" value="2"/>
</dbReference>
<reference evidence="3" key="1">
    <citation type="submission" date="2021-01" db="EMBL/GenBank/DDBJ databases">
        <authorList>
            <person name="Corre E."/>
            <person name="Pelletier E."/>
            <person name="Niang G."/>
            <person name="Scheremetjew M."/>
            <person name="Finn R."/>
            <person name="Kale V."/>
            <person name="Holt S."/>
            <person name="Cochrane G."/>
            <person name="Meng A."/>
            <person name="Brown T."/>
            <person name="Cohen L."/>
        </authorList>
    </citation>
    <scope>NUCLEOTIDE SEQUENCE</scope>
    <source>
        <strain evidence="3">CCMP1381</strain>
    </source>
</reference>
<gene>
    <name evidence="3" type="ORF">DSPE1174_LOCUS31213</name>
</gene>
<feature type="domain" description="DUF4931" evidence="2">
    <location>
        <begin position="183"/>
        <end position="218"/>
    </location>
</feature>
<dbReference type="InterPro" id="IPR046322">
    <property type="entry name" value="DUF4931"/>
</dbReference>
<evidence type="ECO:0000259" key="2">
    <source>
        <dbReference type="Pfam" id="PF16285"/>
    </source>
</evidence>